<dbReference type="OrthoDB" id="9811402at2"/>
<dbReference type="EMBL" id="AWTT01000004">
    <property type="protein sequence ID" value="KIS04058.1"/>
    <property type="molecule type" value="Genomic_DNA"/>
</dbReference>
<dbReference type="PATRIC" id="fig|1335616.4.peg.259"/>
<evidence type="ECO:0000313" key="3">
    <source>
        <dbReference type="Proteomes" id="UP000032279"/>
    </source>
</evidence>
<dbReference type="Gene3D" id="1.20.1500.10">
    <property type="entry name" value="YheA/YmcA-like"/>
    <property type="match status" value="1"/>
</dbReference>
<accession>A0A0D0Y719</accession>
<evidence type="ECO:0000256" key="1">
    <source>
        <dbReference type="HAMAP-Rule" id="MF_01526"/>
    </source>
</evidence>
<comment type="caution">
    <text evidence="2">The sequence shown here is derived from an EMBL/GenBank/DDBJ whole genome shotgun (WGS) entry which is preliminary data.</text>
</comment>
<dbReference type="Proteomes" id="UP000032279">
    <property type="component" value="Unassembled WGS sequence"/>
</dbReference>
<sequence>MAVNIYDSANQMERDLRETQEFVALKEAYEAMKQDAATFEMFKQFQTMQIQLQQKQYQGQQPSEDEIKQAQELAGKVGQVDAIKALMEKEKAVDQLLSDVNNVITKPIQELYQS</sequence>
<proteinExistence type="inferred from homology"/>
<dbReference type="Pfam" id="PF06133">
    <property type="entry name" value="Com_YlbF"/>
    <property type="match status" value="1"/>
</dbReference>
<dbReference type="STRING" id="1335616.WDC_0260"/>
<keyword evidence="3" id="KW-1185">Reference proteome</keyword>
<evidence type="ECO:0000313" key="2">
    <source>
        <dbReference type="EMBL" id="KIS04058.1"/>
    </source>
</evidence>
<dbReference type="AlphaFoldDB" id="A0A0D0Y719"/>
<organism evidence="2 3">
    <name type="scientific">Paucilactobacillus wasatchensis</name>
    <dbReference type="NCBI Taxonomy" id="1335616"/>
    <lineage>
        <taxon>Bacteria</taxon>
        <taxon>Bacillati</taxon>
        <taxon>Bacillota</taxon>
        <taxon>Bacilli</taxon>
        <taxon>Lactobacillales</taxon>
        <taxon>Lactobacillaceae</taxon>
        <taxon>Paucilactobacillus</taxon>
    </lineage>
</organism>
<name>A0A0D0Y719_9LACO</name>
<dbReference type="InterPro" id="IPR023378">
    <property type="entry name" value="YheA/YmcA-like_dom_sf"/>
</dbReference>
<reference evidence="2 3" key="1">
    <citation type="submission" date="2013-08" db="EMBL/GenBank/DDBJ databases">
        <title>Lactobacillus wasatchii sp. WDC04, a late gas producing bacteria isolated from aged chedder cheese.</title>
        <authorList>
            <person name="Oberg C.J."/>
            <person name="Culumber M."/>
            <person name="McMahon D.J."/>
            <person name="Broadbent J.R."/>
            <person name="Oberg T.S."/>
            <person name="Ortaki F."/>
        </authorList>
    </citation>
    <scope>NUCLEOTIDE SEQUENCE [LARGE SCALE GENOMIC DNA]</scope>
    <source>
        <strain evidence="2 3">WDC04</strain>
    </source>
</reference>
<dbReference type="RefSeq" id="WP_044009994.1">
    <property type="nucleotide sequence ID" value="NZ_AWTT01000004.1"/>
</dbReference>
<protein>
    <recommendedName>
        <fullName evidence="1">UPF0342 protein WDC_0260</fullName>
    </recommendedName>
</protein>
<dbReference type="HAMAP" id="MF_01526">
    <property type="entry name" value="UPF0342"/>
    <property type="match status" value="1"/>
</dbReference>
<gene>
    <name evidence="2" type="ORF">WDC_0260</name>
</gene>
<dbReference type="SUPFAM" id="SSF158622">
    <property type="entry name" value="YheA/YmcA-like"/>
    <property type="match status" value="1"/>
</dbReference>
<dbReference type="InterPro" id="IPR010368">
    <property type="entry name" value="Com_YlbF"/>
</dbReference>
<comment type="similarity">
    <text evidence="1">Belongs to the UPF0342 family.</text>
</comment>